<dbReference type="Proteomes" id="UP000005408">
    <property type="component" value="Unassembled WGS sequence"/>
</dbReference>
<accession>A0A8W8MFR4</accession>
<evidence type="ECO:0008006" key="3">
    <source>
        <dbReference type="Google" id="ProtNLM"/>
    </source>
</evidence>
<evidence type="ECO:0000313" key="2">
    <source>
        <dbReference type="Proteomes" id="UP000005408"/>
    </source>
</evidence>
<evidence type="ECO:0000313" key="1">
    <source>
        <dbReference type="EnsemblMetazoa" id="G32809.2:cds"/>
    </source>
</evidence>
<keyword evidence="2" id="KW-1185">Reference proteome</keyword>
<organism evidence="1 2">
    <name type="scientific">Magallana gigas</name>
    <name type="common">Pacific oyster</name>
    <name type="synonym">Crassostrea gigas</name>
    <dbReference type="NCBI Taxonomy" id="29159"/>
    <lineage>
        <taxon>Eukaryota</taxon>
        <taxon>Metazoa</taxon>
        <taxon>Spiralia</taxon>
        <taxon>Lophotrochozoa</taxon>
        <taxon>Mollusca</taxon>
        <taxon>Bivalvia</taxon>
        <taxon>Autobranchia</taxon>
        <taxon>Pteriomorphia</taxon>
        <taxon>Ostreida</taxon>
        <taxon>Ostreoidea</taxon>
        <taxon>Ostreidae</taxon>
        <taxon>Magallana</taxon>
    </lineage>
</organism>
<proteinExistence type="predicted"/>
<reference evidence="1" key="1">
    <citation type="submission" date="2022-08" db="UniProtKB">
        <authorList>
            <consortium name="EnsemblMetazoa"/>
        </authorList>
    </citation>
    <scope>IDENTIFICATION</scope>
    <source>
        <strain evidence="1">05x7-T-G4-1.051#20</strain>
    </source>
</reference>
<dbReference type="EnsemblMetazoa" id="G32809.2">
    <property type="protein sequence ID" value="G32809.2:cds"/>
    <property type="gene ID" value="G32809"/>
</dbReference>
<dbReference type="AlphaFoldDB" id="A0A8W8MFR4"/>
<name>A0A8W8MFR4_MAGGI</name>
<sequence>MAEISSILKVKIPLLEFLQEEDDYFYFFARHQADRYWSLRKREWTPKITSYMETVFTEFGLPQNIDDFRVHYRVICWQNAERQKEISREVENICGLPGVVGFLDGTHIRLSSALNGERDFYNRKGFPSIQVQAV</sequence>
<protein>
    <recommendedName>
        <fullName evidence="3">DDE Tnp4 domain-containing protein</fullName>
    </recommendedName>
</protein>